<proteinExistence type="predicted"/>
<dbReference type="Proteomes" id="UP000824083">
    <property type="component" value="Unassembled WGS sequence"/>
</dbReference>
<dbReference type="PANTHER" id="PTHR38482">
    <property type="entry name" value="DMT FAMILY PROTEIN"/>
    <property type="match status" value="1"/>
</dbReference>
<reference evidence="2" key="2">
    <citation type="journal article" date="2021" name="PeerJ">
        <title>Extensive microbial diversity within the chicken gut microbiome revealed by metagenomics and culture.</title>
        <authorList>
            <person name="Gilroy R."/>
            <person name="Ravi A."/>
            <person name="Getino M."/>
            <person name="Pursley I."/>
            <person name="Horton D.L."/>
            <person name="Alikhan N.F."/>
            <person name="Baker D."/>
            <person name="Gharbi K."/>
            <person name="Hall N."/>
            <person name="Watson M."/>
            <person name="Adriaenssens E.M."/>
            <person name="Foster-Nyarko E."/>
            <person name="Jarju S."/>
            <person name="Secka A."/>
            <person name="Antonio M."/>
            <person name="Oren A."/>
            <person name="Chaudhuri R.R."/>
            <person name="La Ragione R."/>
            <person name="Hildebrand F."/>
            <person name="Pallen M.J."/>
        </authorList>
    </citation>
    <scope>NUCLEOTIDE SEQUENCE</scope>
    <source>
        <strain evidence="2">7463</strain>
    </source>
</reference>
<dbReference type="InterPro" id="IPR007437">
    <property type="entry name" value="DUF486"/>
</dbReference>
<evidence type="ECO:0000313" key="3">
    <source>
        <dbReference type="Proteomes" id="UP000824083"/>
    </source>
</evidence>
<keyword evidence="1" id="KW-1133">Transmembrane helix</keyword>
<protein>
    <submittedName>
        <fullName evidence="2">DMT family protein</fullName>
    </submittedName>
</protein>
<keyword evidence="1" id="KW-0812">Transmembrane</keyword>
<evidence type="ECO:0000256" key="1">
    <source>
        <dbReference type="SAM" id="Phobius"/>
    </source>
</evidence>
<dbReference type="EMBL" id="DVMY01000003">
    <property type="protein sequence ID" value="HIU36667.1"/>
    <property type="molecule type" value="Genomic_DNA"/>
</dbReference>
<feature type="transmembrane region" description="Helical" evidence="1">
    <location>
        <begin position="7"/>
        <end position="29"/>
    </location>
</feature>
<organism evidence="2 3">
    <name type="scientific">Candidatus Aphodousia faecigallinarum</name>
    <dbReference type="NCBI Taxonomy" id="2840677"/>
    <lineage>
        <taxon>Bacteria</taxon>
        <taxon>Pseudomonadati</taxon>
        <taxon>Pseudomonadota</taxon>
        <taxon>Betaproteobacteria</taxon>
        <taxon>Burkholderiales</taxon>
        <taxon>Sutterellaceae</taxon>
        <taxon>Sutterellaceae incertae sedis</taxon>
        <taxon>Candidatus Aphodousia</taxon>
    </lineage>
</organism>
<dbReference type="PANTHER" id="PTHR38482:SF1">
    <property type="entry name" value="DMT FAMILY PROTEIN"/>
    <property type="match status" value="1"/>
</dbReference>
<dbReference type="Pfam" id="PF04342">
    <property type="entry name" value="DMT_6"/>
    <property type="match status" value="1"/>
</dbReference>
<comment type="caution">
    <text evidence="2">The sequence shown here is derived from an EMBL/GenBank/DDBJ whole genome shotgun (WGS) entry which is preliminary data.</text>
</comment>
<evidence type="ECO:0000313" key="2">
    <source>
        <dbReference type="EMBL" id="HIU36667.1"/>
    </source>
</evidence>
<accession>A0A9D1IIG2</accession>
<feature type="transmembrane region" description="Helical" evidence="1">
    <location>
        <begin position="35"/>
        <end position="54"/>
    </location>
</feature>
<dbReference type="PIRSF" id="PIRSF021239">
    <property type="entry name" value="UCP021239"/>
    <property type="match status" value="1"/>
</dbReference>
<dbReference type="AlphaFoldDB" id="A0A9D1IIG2"/>
<sequence length="117" mass="13548">MLSHLPVPVVTIGLLLFSNLFMTFAWYGHLRFPKVTMWHIVVISWLIAFFEYCFQVPANRIGYGYFSAAELKTIQEVISLSIFMGFSVLYLGEPLKWNYVLGFAMIVAAAFIIFHEW</sequence>
<feature type="transmembrane region" description="Helical" evidence="1">
    <location>
        <begin position="74"/>
        <end position="91"/>
    </location>
</feature>
<feature type="transmembrane region" description="Helical" evidence="1">
    <location>
        <begin position="97"/>
        <end position="114"/>
    </location>
</feature>
<reference evidence="2" key="1">
    <citation type="submission" date="2020-10" db="EMBL/GenBank/DDBJ databases">
        <authorList>
            <person name="Gilroy R."/>
        </authorList>
    </citation>
    <scope>NUCLEOTIDE SEQUENCE</scope>
    <source>
        <strain evidence="2">7463</strain>
    </source>
</reference>
<name>A0A9D1IIG2_9BURK</name>
<keyword evidence="1" id="KW-0472">Membrane</keyword>
<gene>
    <name evidence="2" type="ORF">IAC56_00060</name>
</gene>